<dbReference type="Gene3D" id="2.40.70.10">
    <property type="entry name" value="Acid Proteases"/>
    <property type="match status" value="1"/>
</dbReference>
<keyword evidence="1" id="KW-0378">Hydrolase</keyword>
<dbReference type="EMBL" id="FUZE01000001">
    <property type="protein sequence ID" value="SKB38187.1"/>
    <property type="molecule type" value="Genomic_DNA"/>
</dbReference>
<evidence type="ECO:0000313" key="3">
    <source>
        <dbReference type="Proteomes" id="UP000190669"/>
    </source>
</evidence>
<name>A0AAX2IJ60_9FLAO</name>
<proteinExistence type="predicted"/>
<dbReference type="Proteomes" id="UP000251937">
    <property type="component" value="Unassembled WGS sequence"/>
</dbReference>
<gene>
    <name evidence="2" type="ORF">NCTC11212_00829</name>
    <name evidence="1" type="ORF">SAMN05421800_101294</name>
</gene>
<evidence type="ECO:0000313" key="4">
    <source>
        <dbReference type="Proteomes" id="UP000251937"/>
    </source>
</evidence>
<keyword evidence="3" id="KW-1185">Reference proteome</keyword>
<organism evidence="2 4">
    <name type="scientific">Chryseobacterium balustinum</name>
    <dbReference type="NCBI Taxonomy" id="246"/>
    <lineage>
        <taxon>Bacteria</taxon>
        <taxon>Pseudomonadati</taxon>
        <taxon>Bacteroidota</taxon>
        <taxon>Flavobacteriia</taxon>
        <taxon>Flavobacteriales</taxon>
        <taxon>Weeksellaceae</taxon>
        <taxon>Chryseobacterium group</taxon>
        <taxon>Chryseobacterium</taxon>
    </lineage>
</organism>
<dbReference type="GO" id="GO:0008233">
    <property type="term" value="F:peptidase activity"/>
    <property type="evidence" value="ECO:0007669"/>
    <property type="project" value="UniProtKB-KW"/>
</dbReference>
<evidence type="ECO:0000313" key="2">
    <source>
        <dbReference type="EMBL" id="SQA87957.1"/>
    </source>
</evidence>
<protein>
    <submittedName>
        <fullName evidence="1">Aspartyl protease</fullName>
    </submittedName>
</protein>
<dbReference type="Proteomes" id="UP000190669">
    <property type="component" value="Unassembled WGS sequence"/>
</dbReference>
<reference evidence="1 3" key="1">
    <citation type="submission" date="2017-02" db="EMBL/GenBank/DDBJ databases">
        <authorList>
            <person name="Varghese N."/>
            <person name="Submissions S."/>
        </authorList>
    </citation>
    <scope>NUCLEOTIDE SEQUENCE [LARGE SCALE GENOMIC DNA]</scope>
    <source>
        <strain evidence="1 3">DSM 16775</strain>
    </source>
</reference>
<keyword evidence="1" id="KW-0645">Protease</keyword>
<dbReference type="AlphaFoldDB" id="A0AAX2IJ60"/>
<dbReference type="InterPro" id="IPR021109">
    <property type="entry name" value="Peptidase_aspartic_dom_sf"/>
</dbReference>
<dbReference type="Pfam" id="PF13650">
    <property type="entry name" value="Asp_protease_2"/>
    <property type="match status" value="1"/>
</dbReference>
<reference evidence="2 4" key="2">
    <citation type="submission" date="2018-06" db="EMBL/GenBank/DDBJ databases">
        <authorList>
            <consortium name="Pathogen Informatics"/>
            <person name="Doyle S."/>
        </authorList>
    </citation>
    <scope>NUCLEOTIDE SEQUENCE [LARGE SCALE GENOMIC DNA]</scope>
    <source>
        <strain evidence="2 4">NCTC11212</strain>
    </source>
</reference>
<dbReference type="EMBL" id="UAVR01000006">
    <property type="protein sequence ID" value="SQA87957.1"/>
    <property type="molecule type" value="Genomic_DNA"/>
</dbReference>
<comment type="caution">
    <text evidence="2">The sequence shown here is derived from an EMBL/GenBank/DDBJ whole genome shotgun (WGS) entry which is preliminary data.</text>
</comment>
<dbReference type="GO" id="GO:0006508">
    <property type="term" value="P:proteolysis"/>
    <property type="evidence" value="ECO:0007669"/>
    <property type="project" value="UniProtKB-KW"/>
</dbReference>
<accession>A0AAX2IJ60</accession>
<sequence>MRQSLFFTLMKFKNFYVFALLLFPLLFSATTIPFEYIDGKIIINVDIKNKKHNFIFDTGALTIISSKLKGSLNEKKSNLVFNAIDANNAKSKMDLFSTSDLKLADLKFKNINFSFADISWMDSRACKKISGIFGANMMNDKVWRIDFKTKTIIISDKVIESSAQSVSISFSEENFTHVPTINVNIRKQNFNVFFDTGAGSGFTLDPRSYQLVKDNNFLIFEGLLSQSLSSISKGERKLDVMEVEVDNKVLDNQIVDTSSDSRNLVGTRFMENFLIDLDFVNKKVILNPTDKTPEYNSFGIAFSPVENHLVIVNKLKIPELSELNVADKIIKVNNIDVSKINAEIFCEVKKIIDNTQVIVIQIESKKEFKLEKKNILQYLN</sequence>
<evidence type="ECO:0000313" key="1">
    <source>
        <dbReference type="EMBL" id="SKB38187.1"/>
    </source>
</evidence>